<dbReference type="GO" id="GO:0036064">
    <property type="term" value="C:ciliary basal body"/>
    <property type="evidence" value="ECO:0007669"/>
    <property type="project" value="InterPro"/>
</dbReference>
<dbReference type="GO" id="GO:0005814">
    <property type="term" value="C:centriole"/>
    <property type="evidence" value="ECO:0007669"/>
    <property type="project" value="TreeGrafter"/>
</dbReference>
<gene>
    <name evidence="1" type="ORF">DGAL_LOCUS2542</name>
</gene>
<dbReference type="EMBL" id="CAKKLH010000035">
    <property type="protein sequence ID" value="CAH0100320.1"/>
    <property type="molecule type" value="Genomic_DNA"/>
</dbReference>
<evidence type="ECO:0000313" key="2">
    <source>
        <dbReference type="Proteomes" id="UP000789390"/>
    </source>
</evidence>
<dbReference type="PANTHER" id="PTHR31691:SF1">
    <property type="entry name" value="ROTATIN"/>
    <property type="match status" value="1"/>
</dbReference>
<dbReference type="Gene3D" id="1.25.10.10">
    <property type="entry name" value="Leucine-rich Repeat Variant"/>
    <property type="match status" value="1"/>
</dbReference>
<dbReference type="SUPFAM" id="SSF48371">
    <property type="entry name" value="ARM repeat"/>
    <property type="match status" value="2"/>
</dbReference>
<dbReference type="GO" id="GO:0010457">
    <property type="term" value="P:centriole-centriole cohesion"/>
    <property type="evidence" value="ECO:0007669"/>
    <property type="project" value="TreeGrafter"/>
</dbReference>
<dbReference type="GO" id="GO:0005813">
    <property type="term" value="C:centrosome"/>
    <property type="evidence" value="ECO:0007669"/>
    <property type="project" value="InterPro"/>
</dbReference>
<sequence>MERNVDALLLNNIVDSLRSSDVDSISSTCEFLETVVIYDFPAEAFLQQRELLICLLRLCQDGNPDIANAAGSCFDSICQRIVTQLKRKEKPSWMTVAKLITDSSSARGPGDGIEDGILTVSNLAVIIAKACHQMLLKSSKPFDHILKLLNAASALSEISKSVAENLEFYQILTSISAALRVSSRQHFATFLLLMVKSVQNCPITSLSSDVVYEMYNGLLDASITHYHPELLETSLKFLQENRPLYDKHEKISNLCIAFKNLAKFLKNSDQEYDLFPVINLLKLDDGLTESLLPWVFKHLKEYGGKPATTMTLLLLSQQEPILGQIYQLLAELASPMKSINIGPHIGDLFVDEAVVRAIGKGMCSESEAIAPIAEKILALVIKGRMWMNDKQWETLLNDIIPKLVLDIEPKMPQLKTLGPILWDLVSQSLFMPDDMTGSPHLDLNFVLRFLIRNLSGTPILRDKSSLCLVSLLCQQRQANQLRPRVSAMDPTSLSETFEGDLTLVIESTAKFGVSTLTETMQALKGADLVNAWTHLTKLAIILEDKDLHKIFLDGGGIPILVDFLHKSLIVSENEPYLSIMSAIVKTFLFIAHVNPAVKNALAWDDSFLMNLLRATMMTRDDLIARRHSVTLLRLLAIEESLPPPDPEIPEFIDSADWTEMWSKAVVRWSAKFVFNAELSTPPLVQSVPSFLKLSPAEMEVGSSANDCALVERALNCICNAEGHQDVSQALTLLREVLQRVNLLPEVFNLEWQESLETFFTVHPESNNDEDVFVSILEMLMLCLTQLERLDEVEDFALFEWLQSVMVNEEHVFWVLFQDRCQQFNQVENSGRLLPSLLRFVSYTIRLIGSHTASGSLEHVLGILCKTFEFDNQSQVYQLNSLKLILECTVHTTAAILKWKPDSMNQAIIASLLKHATATLVSFSSKTHSNKGRSVIQCCSQLINMLIALSQHCSSSNVPLPQDQDWLVVLLRHPDPTVKSAGINSCRQLSRNIHITDDVAETVLSLLFDADENCSVVEQACLLLSQHPARMTDQAVRQVVLIASSPRVRLNQPFLRALFQLLINCTHVQSASAHITAIVNDLIPILPSILNDKDTDPSVKASILCLLFRIALLQPKVAIWLLNQFECVTTAVQSLFSDDENLVGEAAIFITFLLRTEGDLSNKVFQVVFHAIPQLWDLFFFLIDRPLTNVAARQVLLFIHIVLTAAVNCEKTLQLDPVYVEHFCRWLILNLPAKIDNSLRHSVLQVLGIIILCCTSPTEDTIKSTAEFIMKELQLCSSHCSDKYLTVLIRLAHNFVLRHPEAEHELLQRGIFTPLIEIWKTRTSKETTATLLLSMVNFEKILVGKETLKEIRLLLKLMMDYLEEKEALVARQTTPISEEDWNIIESIHELLLASVSSLECRRILAKYKYWNSLAQTWHPVYLKRIINRQQHGALTSLIRLRARLLAALTVFPEPSLPDLMDSRVAQTLVDVVSQPYGADKHALSILRNMAFHNIYKSPLLSASNVLPLFVRLLMGNTANGDITASTMAVSALISLASNNQRVKSDVRSMTEAWFQRNPLLIKKDPTKFQDLCLSLQKLIDV</sequence>
<dbReference type="InterPro" id="IPR030791">
    <property type="entry name" value="Rotatin"/>
</dbReference>
<dbReference type="Proteomes" id="UP000789390">
    <property type="component" value="Unassembled WGS sequence"/>
</dbReference>
<protein>
    <submittedName>
        <fullName evidence="1">Uncharacterized protein</fullName>
    </submittedName>
</protein>
<dbReference type="OrthoDB" id="428850at2759"/>
<comment type="caution">
    <text evidence="1">The sequence shown here is derived from an EMBL/GenBank/DDBJ whole genome shotgun (WGS) entry which is preliminary data.</text>
</comment>
<keyword evidence="2" id="KW-1185">Reference proteome</keyword>
<name>A0A8J2WBS0_9CRUS</name>
<dbReference type="GO" id="GO:0007099">
    <property type="term" value="P:centriole replication"/>
    <property type="evidence" value="ECO:0007669"/>
    <property type="project" value="TreeGrafter"/>
</dbReference>
<dbReference type="PANTHER" id="PTHR31691">
    <property type="entry name" value="ROTATIN"/>
    <property type="match status" value="1"/>
</dbReference>
<dbReference type="InterPro" id="IPR011989">
    <property type="entry name" value="ARM-like"/>
</dbReference>
<proteinExistence type="predicted"/>
<organism evidence="1 2">
    <name type="scientific">Daphnia galeata</name>
    <dbReference type="NCBI Taxonomy" id="27404"/>
    <lineage>
        <taxon>Eukaryota</taxon>
        <taxon>Metazoa</taxon>
        <taxon>Ecdysozoa</taxon>
        <taxon>Arthropoda</taxon>
        <taxon>Crustacea</taxon>
        <taxon>Branchiopoda</taxon>
        <taxon>Diplostraca</taxon>
        <taxon>Cladocera</taxon>
        <taxon>Anomopoda</taxon>
        <taxon>Daphniidae</taxon>
        <taxon>Daphnia</taxon>
    </lineage>
</organism>
<dbReference type="GO" id="GO:0032053">
    <property type="term" value="P:ciliary basal body organization"/>
    <property type="evidence" value="ECO:0007669"/>
    <property type="project" value="TreeGrafter"/>
</dbReference>
<evidence type="ECO:0000313" key="1">
    <source>
        <dbReference type="EMBL" id="CAH0100320.1"/>
    </source>
</evidence>
<accession>A0A8J2WBS0</accession>
<reference evidence="1" key="1">
    <citation type="submission" date="2021-11" db="EMBL/GenBank/DDBJ databases">
        <authorList>
            <person name="Schell T."/>
        </authorList>
    </citation>
    <scope>NUCLEOTIDE SEQUENCE</scope>
    <source>
        <strain evidence="1">M5</strain>
    </source>
</reference>
<dbReference type="InterPro" id="IPR016024">
    <property type="entry name" value="ARM-type_fold"/>
</dbReference>